<dbReference type="Pfam" id="PF00395">
    <property type="entry name" value="SLH"/>
    <property type="match status" value="2"/>
</dbReference>
<organism evidence="2 3">
    <name type="scientific">Tolypothrix tenuis PCC 7101</name>
    <dbReference type="NCBI Taxonomy" id="231146"/>
    <lineage>
        <taxon>Bacteria</taxon>
        <taxon>Bacillati</taxon>
        <taxon>Cyanobacteriota</taxon>
        <taxon>Cyanophyceae</taxon>
        <taxon>Nostocales</taxon>
        <taxon>Tolypothrichaceae</taxon>
        <taxon>Tolypothrix</taxon>
    </lineage>
</organism>
<dbReference type="SUPFAM" id="SSF69360">
    <property type="entry name" value="Cell wall binding repeat"/>
    <property type="match status" value="1"/>
</dbReference>
<feature type="domain" description="SLH" evidence="1">
    <location>
        <begin position="85"/>
        <end position="148"/>
    </location>
</feature>
<dbReference type="InterPro" id="IPR001119">
    <property type="entry name" value="SLH_dom"/>
</dbReference>
<sequence length="571" mass="62124">MNTSLKLIANTSLIVTLLGHIFISKAAAFSDIKNQIAKDCITQLAERNVIRGYADQTFRPQSTINRAEFAVLLLNAFPNSEVKHPGMQFKDVPNSHWAYKAIQAAYQRGFFSGYPDRTFRPSQAIPRVQAIAILSNHLNFSTPDNPETILKQHFNDEAQIPDYARKSLAAGTIGRIVVNYPNIKQLQPNKGATRGEAAAIICQSLNLARTIPLEYIAGGKAPFTIPPEMGGFTNFSEGLAGAEVNRKYGFINKTGELVIAAKFDGIQKFSSGLAPVKIGDKWGYIDKIGNLVIPAQFIQQPADFIEEVAQVQVEDKIGFIDKTGKLLFTVTYPGANSLQVNNFSDGLAAVRIDSERTGFIDKTGKFVIEPQPYNIADFASGLAAIKVNNKYGYIDKTGKVVISPQFNNAKPFTEGLAAVDFSANGISNWGYIDSTGKTIIAPQFYDAKNFSEGLACIYSEQGFGFIDKTGKLVISSSQLASNAGNFISELGSFSSGLALVKIGNKFGYIDKNGKSIIKVELPNALSFQDGMAMVNVAGTWIKNIGFDSSNIPVIDYTFDGGKWGYIRSPLN</sequence>
<keyword evidence="3" id="KW-1185">Reference proteome</keyword>
<dbReference type="RefSeq" id="WP_096577434.1">
    <property type="nucleotide sequence ID" value="NZ_CAWNJS010000001.1"/>
</dbReference>
<dbReference type="PANTHER" id="PTHR37841">
    <property type="entry name" value="GLR2918 PROTEIN"/>
    <property type="match status" value="1"/>
</dbReference>
<dbReference type="Proteomes" id="UP000218785">
    <property type="component" value="Chromosome"/>
</dbReference>
<evidence type="ECO:0000313" key="3">
    <source>
        <dbReference type="Proteomes" id="UP000218785"/>
    </source>
</evidence>
<reference evidence="2 3" key="1">
    <citation type="submission" date="2017-06" db="EMBL/GenBank/DDBJ databases">
        <title>Genome sequencing of cyanobaciteial culture collection at National Institute for Environmental Studies (NIES).</title>
        <authorList>
            <person name="Hirose Y."/>
            <person name="Shimura Y."/>
            <person name="Fujisawa T."/>
            <person name="Nakamura Y."/>
            <person name="Kawachi M."/>
        </authorList>
    </citation>
    <scope>NUCLEOTIDE SEQUENCE [LARGE SCALE GENOMIC DNA]</scope>
    <source>
        <strain evidence="2 3">NIES-37</strain>
    </source>
</reference>
<evidence type="ECO:0000313" key="2">
    <source>
        <dbReference type="EMBL" id="BAY99367.1"/>
    </source>
</evidence>
<dbReference type="PANTHER" id="PTHR37841:SF1">
    <property type="entry name" value="DUF3298 DOMAIN-CONTAINING PROTEIN"/>
    <property type="match status" value="1"/>
</dbReference>
<feature type="domain" description="SLH" evidence="1">
    <location>
        <begin position="24"/>
        <end position="84"/>
    </location>
</feature>
<dbReference type="InterPro" id="IPR032774">
    <property type="entry name" value="WG_beta_rep"/>
</dbReference>
<feature type="domain" description="SLH" evidence="1">
    <location>
        <begin position="151"/>
        <end position="215"/>
    </location>
</feature>
<dbReference type="AlphaFoldDB" id="A0A1Z4N0W8"/>
<evidence type="ECO:0000259" key="1">
    <source>
        <dbReference type="PROSITE" id="PS51272"/>
    </source>
</evidence>
<dbReference type="PROSITE" id="PS51272">
    <property type="entry name" value="SLH"/>
    <property type="match status" value="3"/>
</dbReference>
<name>A0A1Z4N0W8_9CYAN</name>
<accession>A0A1Z4N0W8</accession>
<dbReference type="KEGG" id="ttq:NIES37_33490"/>
<dbReference type="EMBL" id="AP018248">
    <property type="protein sequence ID" value="BAY99367.1"/>
    <property type="molecule type" value="Genomic_DNA"/>
</dbReference>
<dbReference type="Pfam" id="PF14903">
    <property type="entry name" value="WG_beta_rep"/>
    <property type="match status" value="6"/>
</dbReference>
<proteinExistence type="predicted"/>
<protein>
    <recommendedName>
        <fullName evidence="1">SLH domain-containing protein</fullName>
    </recommendedName>
</protein>
<gene>
    <name evidence="2" type="ORF">NIES37_33490</name>
</gene>